<dbReference type="InterPro" id="IPR044843">
    <property type="entry name" value="Trans_IPPS_bact-type"/>
</dbReference>
<dbReference type="Gene3D" id="1.10.600.10">
    <property type="entry name" value="Farnesyl Diphosphate Synthase"/>
    <property type="match status" value="1"/>
</dbReference>
<dbReference type="Pfam" id="PF00494">
    <property type="entry name" value="SQS_PSY"/>
    <property type="match status" value="1"/>
</dbReference>
<dbReference type="SUPFAM" id="SSF48576">
    <property type="entry name" value="Terpenoid synthases"/>
    <property type="match status" value="1"/>
</dbReference>
<evidence type="ECO:0000313" key="5">
    <source>
        <dbReference type="Proteomes" id="UP001501586"/>
    </source>
</evidence>
<dbReference type="CDD" id="cd00683">
    <property type="entry name" value="Trans_IPPS_HH"/>
    <property type="match status" value="1"/>
</dbReference>
<feature type="compositionally biased region" description="Polar residues" evidence="3">
    <location>
        <begin position="296"/>
        <end position="316"/>
    </location>
</feature>
<keyword evidence="5" id="KW-1185">Reference proteome</keyword>
<comment type="pathway">
    <text evidence="1">Carotenoid biosynthesis; phytoene biosynthesis.</text>
</comment>
<reference evidence="5" key="1">
    <citation type="journal article" date="2019" name="Int. J. Syst. Evol. Microbiol.">
        <title>The Global Catalogue of Microorganisms (GCM) 10K type strain sequencing project: providing services to taxonomists for standard genome sequencing and annotation.</title>
        <authorList>
            <consortium name="The Broad Institute Genomics Platform"/>
            <consortium name="The Broad Institute Genome Sequencing Center for Infectious Disease"/>
            <person name="Wu L."/>
            <person name="Ma J."/>
        </authorList>
    </citation>
    <scope>NUCLEOTIDE SEQUENCE [LARGE SCALE GENOMIC DNA]</scope>
    <source>
        <strain evidence="5">JCM 17458</strain>
    </source>
</reference>
<evidence type="ECO:0000256" key="3">
    <source>
        <dbReference type="SAM" id="MobiDB-lite"/>
    </source>
</evidence>
<protein>
    <submittedName>
        <fullName evidence="4">Squalene/phytoene synthase family protein</fullName>
    </submittedName>
</protein>
<name>A0ABP8EKG4_9MICO</name>
<feature type="region of interest" description="Disordered" evidence="3">
    <location>
        <begin position="283"/>
        <end position="316"/>
    </location>
</feature>
<dbReference type="PROSITE" id="PS01045">
    <property type="entry name" value="SQUALEN_PHYTOEN_SYN_2"/>
    <property type="match status" value="1"/>
</dbReference>
<dbReference type="SFLD" id="SFLDG01018">
    <property type="entry name" value="Squalene/Phytoene_Synthase_Lik"/>
    <property type="match status" value="1"/>
</dbReference>
<gene>
    <name evidence="4" type="ORF">GCM10022261_19260</name>
</gene>
<dbReference type="InterPro" id="IPR002060">
    <property type="entry name" value="Squ/phyt_synthse"/>
</dbReference>
<organism evidence="4 5">
    <name type="scientific">Brevibacterium daeguense</name>
    <dbReference type="NCBI Taxonomy" id="909936"/>
    <lineage>
        <taxon>Bacteria</taxon>
        <taxon>Bacillati</taxon>
        <taxon>Actinomycetota</taxon>
        <taxon>Actinomycetes</taxon>
        <taxon>Micrococcales</taxon>
        <taxon>Brevibacteriaceae</taxon>
        <taxon>Brevibacterium</taxon>
    </lineage>
</organism>
<dbReference type="SFLD" id="SFLDG01212">
    <property type="entry name" value="Phytoene_synthase_like"/>
    <property type="match status" value="1"/>
</dbReference>
<evidence type="ECO:0000256" key="1">
    <source>
        <dbReference type="ARBA" id="ARBA00004684"/>
    </source>
</evidence>
<proteinExistence type="predicted"/>
<evidence type="ECO:0000313" key="4">
    <source>
        <dbReference type="EMBL" id="GAA4284395.1"/>
    </source>
</evidence>
<keyword evidence="2" id="KW-0808">Transferase</keyword>
<dbReference type="InterPro" id="IPR008949">
    <property type="entry name" value="Isoprenoid_synthase_dom_sf"/>
</dbReference>
<evidence type="ECO:0000256" key="2">
    <source>
        <dbReference type="ARBA" id="ARBA00022679"/>
    </source>
</evidence>
<dbReference type="PANTHER" id="PTHR31480">
    <property type="entry name" value="BIFUNCTIONAL LYCOPENE CYCLASE/PHYTOENE SYNTHASE"/>
    <property type="match status" value="1"/>
</dbReference>
<comment type="caution">
    <text evidence="4">The sequence shown here is derived from an EMBL/GenBank/DDBJ whole genome shotgun (WGS) entry which is preliminary data.</text>
</comment>
<dbReference type="RefSeq" id="WP_236866230.1">
    <property type="nucleotide sequence ID" value="NZ_BAABAZ010000006.1"/>
</dbReference>
<sequence>MTATTPAQSAYTRTCQQAAHQILRSYSTSFSLATRTLPAPTRVHITSVYAMVRVADEIVDGGFDSSDPAAKLALLDDFESRIADAVASGFSTDVVVHAFAHTARRTAIGPEHWEPFFASMRADARPQTFDPDGLRRYIHGSAEVIGEMCVRAFFDGTPPAEIADDVDTGARALGSAFQKVNFLRDLAEDAGELGRAYFPGVDPEQLTEQQKHALAAEILGELDTAAARIPLLPAAVRPAVWTAHGIFHELTLTIDRTPAERVRTTRIRVSQPRKLQIAAAALAGRPLSRRPRRNRSTQLCTTDSGSTQPRTTRGEP</sequence>
<dbReference type="InterPro" id="IPR033904">
    <property type="entry name" value="Trans_IPPS_HH"/>
</dbReference>
<accession>A0ABP8EKG4</accession>
<dbReference type="InterPro" id="IPR019845">
    <property type="entry name" value="Squalene/phytoene_synthase_CS"/>
</dbReference>
<dbReference type="EMBL" id="BAABAZ010000006">
    <property type="protein sequence ID" value="GAA4284395.1"/>
    <property type="molecule type" value="Genomic_DNA"/>
</dbReference>
<dbReference type="SFLD" id="SFLDS00005">
    <property type="entry name" value="Isoprenoid_Synthase_Type_I"/>
    <property type="match status" value="1"/>
</dbReference>
<dbReference type="Proteomes" id="UP001501586">
    <property type="component" value="Unassembled WGS sequence"/>
</dbReference>